<feature type="domain" description="Death" evidence="10">
    <location>
        <begin position="284"/>
        <end position="347"/>
    </location>
</feature>
<dbReference type="GO" id="GO:0006915">
    <property type="term" value="P:apoptotic process"/>
    <property type="evidence" value="ECO:0007669"/>
    <property type="project" value="UniProtKB-KW"/>
</dbReference>
<evidence type="ECO:0000256" key="4">
    <source>
        <dbReference type="ARBA" id="ARBA00022703"/>
    </source>
</evidence>
<feature type="compositionally biased region" description="Pro residues" evidence="8">
    <location>
        <begin position="25"/>
        <end position="42"/>
    </location>
</feature>
<dbReference type="SUPFAM" id="SSF47986">
    <property type="entry name" value="DEATH domain"/>
    <property type="match status" value="1"/>
</dbReference>
<keyword evidence="7" id="KW-0325">Glycoprotein</keyword>
<dbReference type="AlphaFoldDB" id="A0A8C9G3H2"/>
<evidence type="ECO:0000256" key="8">
    <source>
        <dbReference type="SAM" id="MobiDB-lite"/>
    </source>
</evidence>
<dbReference type="Pfam" id="PF18422">
    <property type="entry name" value="TNFR_16_TM"/>
    <property type="match status" value="1"/>
</dbReference>
<sequence length="353" mass="37533">MVTPPPQPWAACSCIFPLFRSSEPPSEPPTTHIPPSLLPPAAAPRLSSRPACSRCSRQYRRWGFDVVGKGWGRFDGRGHLSLSPHSTGSDFLPSQSPPWSHLWVPFWVPPTPFQGETEAAASVGARRVFSSFVPTEEDPQIPKRAEGNPPKEGSTGPTTSAASASATTFVPPLPEDVGQNIIPVYCSLLAAVVVGLLAYVAFKCWHTCRQKQQLAKARAAELGTAAEGEKLHSDSGVFLDTHSLQEPHQTGKAPRLEARAYSAVPQQQREEVERLLESGGPSGDWRGLAARLGYGDEAIGTFARGQAPARTLLATWAATEGATVEALCLALAAMGRQDVAECLAGPGDASSVV</sequence>
<dbReference type="Ensembl" id="ENSPSTT00000025423.1">
    <property type="protein sequence ID" value="ENSPSTP00000024161.1"/>
    <property type="gene ID" value="ENSPSTG00000017828.1"/>
</dbReference>
<dbReference type="GO" id="GO:0015026">
    <property type="term" value="F:coreceptor activity"/>
    <property type="evidence" value="ECO:0007669"/>
    <property type="project" value="TreeGrafter"/>
</dbReference>
<dbReference type="InterPro" id="IPR000488">
    <property type="entry name" value="Death_dom"/>
</dbReference>
<evidence type="ECO:0000256" key="2">
    <source>
        <dbReference type="ARBA" id="ARBA00022475"/>
    </source>
</evidence>
<reference evidence="11" key="2">
    <citation type="submission" date="2025-09" db="UniProtKB">
        <authorList>
            <consortium name="Ensembl"/>
        </authorList>
    </citation>
    <scope>IDENTIFICATION</scope>
</reference>
<dbReference type="Gene3D" id="1.10.533.10">
    <property type="entry name" value="Death Domain, Fas"/>
    <property type="match status" value="1"/>
</dbReference>
<evidence type="ECO:0000256" key="6">
    <source>
        <dbReference type="ARBA" id="ARBA00023136"/>
    </source>
</evidence>
<dbReference type="GO" id="GO:0005886">
    <property type="term" value="C:plasma membrane"/>
    <property type="evidence" value="ECO:0007669"/>
    <property type="project" value="UniProtKB-SubCell"/>
</dbReference>
<dbReference type="InterPro" id="IPR011029">
    <property type="entry name" value="DEATH-like_dom_sf"/>
</dbReference>
<accession>A0A8C9G3H2</accession>
<dbReference type="GO" id="GO:0048406">
    <property type="term" value="F:nerve growth factor binding"/>
    <property type="evidence" value="ECO:0007669"/>
    <property type="project" value="TreeGrafter"/>
</dbReference>
<keyword evidence="12" id="KW-1185">Reference proteome</keyword>
<protein>
    <recommendedName>
        <fullName evidence="10">Death domain-containing protein</fullName>
    </recommendedName>
</protein>
<organism evidence="11 12">
    <name type="scientific">Pavo cristatus</name>
    <name type="common">Indian peafowl</name>
    <name type="synonym">Blue peafowl</name>
    <dbReference type="NCBI Taxonomy" id="9049"/>
    <lineage>
        <taxon>Eukaryota</taxon>
        <taxon>Metazoa</taxon>
        <taxon>Chordata</taxon>
        <taxon>Craniata</taxon>
        <taxon>Vertebrata</taxon>
        <taxon>Euteleostomi</taxon>
        <taxon>Archelosauria</taxon>
        <taxon>Archosauria</taxon>
        <taxon>Dinosauria</taxon>
        <taxon>Saurischia</taxon>
        <taxon>Theropoda</taxon>
        <taxon>Coelurosauria</taxon>
        <taxon>Aves</taxon>
        <taxon>Neognathae</taxon>
        <taxon>Galloanserae</taxon>
        <taxon>Galliformes</taxon>
        <taxon>Phasianidae</taxon>
        <taxon>Phasianinae</taxon>
        <taxon>Pavo</taxon>
    </lineage>
</organism>
<reference evidence="11" key="1">
    <citation type="submission" date="2025-08" db="UniProtKB">
        <authorList>
            <consortium name="Ensembl"/>
        </authorList>
    </citation>
    <scope>IDENTIFICATION</scope>
</reference>
<dbReference type="GO" id="GO:0007266">
    <property type="term" value="P:Rho protein signal transduction"/>
    <property type="evidence" value="ECO:0007669"/>
    <property type="project" value="TreeGrafter"/>
</dbReference>
<dbReference type="PANTHER" id="PTHR46605">
    <property type="entry name" value="TUMOR NECROSIS FACTOR RECEPTOR"/>
    <property type="match status" value="1"/>
</dbReference>
<keyword evidence="2" id="KW-1003">Cell membrane</keyword>
<feature type="region of interest" description="Disordered" evidence="8">
    <location>
        <begin position="23"/>
        <end position="49"/>
    </location>
</feature>
<evidence type="ECO:0000256" key="7">
    <source>
        <dbReference type="ARBA" id="ARBA00023180"/>
    </source>
</evidence>
<evidence type="ECO:0000256" key="3">
    <source>
        <dbReference type="ARBA" id="ARBA00022692"/>
    </source>
</evidence>
<dbReference type="CDD" id="cd08311">
    <property type="entry name" value="Death_p75NR"/>
    <property type="match status" value="1"/>
</dbReference>
<evidence type="ECO:0000256" key="9">
    <source>
        <dbReference type="SAM" id="Phobius"/>
    </source>
</evidence>
<comment type="subcellular location">
    <subcellularLocation>
        <location evidence="1">Cell membrane</location>
        <topology evidence="1">Single-pass membrane protein</topology>
    </subcellularLocation>
</comment>
<dbReference type="InterPro" id="IPR052302">
    <property type="entry name" value="Neurotrophin_rcpt-DD"/>
</dbReference>
<dbReference type="SMART" id="SM00005">
    <property type="entry name" value="DEATH"/>
    <property type="match status" value="1"/>
</dbReference>
<evidence type="ECO:0000256" key="1">
    <source>
        <dbReference type="ARBA" id="ARBA00004162"/>
    </source>
</evidence>
<feature type="transmembrane region" description="Helical" evidence="9">
    <location>
        <begin position="182"/>
        <end position="202"/>
    </location>
</feature>
<dbReference type="InterPro" id="IPR041448">
    <property type="entry name" value="TNFR16_TM"/>
</dbReference>
<keyword evidence="4" id="KW-0053">Apoptosis</keyword>
<dbReference type="PROSITE" id="PS50017">
    <property type="entry name" value="DEATH_DOMAIN"/>
    <property type="match status" value="1"/>
</dbReference>
<evidence type="ECO:0000313" key="12">
    <source>
        <dbReference type="Proteomes" id="UP000694428"/>
    </source>
</evidence>
<evidence type="ECO:0000313" key="11">
    <source>
        <dbReference type="Ensembl" id="ENSPSTP00000024161.1"/>
    </source>
</evidence>
<feature type="region of interest" description="Disordered" evidence="8">
    <location>
        <begin position="134"/>
        <end position="165"/>
    </location>
</feature>
<dbReference type="PANTHER" id="PTHR46605:SF1">
    <property type="entry name" value="DEATH DOMAIN-CONTAINING MEMBRANE PROTEIN NRADD"/>
    <property type="match status" value="1"/>
</dbReference>
<dbReference type="GO" id="GO:0009986">
    <property type="term" value="C:cell surface"/>
    <property type="evidence" value="ECO:0007669"/>
    <property type="project" value="TreeGrafter"/>
</dbReference>
<keyword evidence="3 9" id="KW-0812">Transmembrane</keyword>
<proteinExistence type="predicted"/>
<keyword evidence="5 9" id="KW-1133">Transmembrane helix</keyword>
<evidence type="ECO:0000259" key="10">
    <source>
        <dbReference type="PROSITE" id="PS50017"/>
    </source>
</evidence>
<keyword evidence="6 9" id="KW-0472">Membrane</keyword>
<dbReference type="GO" id="GO:0005035">
    <property type="term" value="F:death receptor activity"/>
    <property type="evidence" value="ECO:0007669"/>
    <property type="project" value="TreeGrafter"/>
</dbReference>
<evidence type="ECO:0000256" key="5">
    <source>
        <dbReference type="ARBA" id="ARBA00022989"/>
    </source>
</evidence>
<name>A0A8C9G3H2_PAVCR</name>
<dbReference type="Pfam" id="PF00531">
    <property type="entry name" value="Death"/>
    <property type="match status" value="1"/>
</dbReference>
<dbReference type="Proteomes" id="UP000694428">
    <property type="component" value="Unplaced"/>
</dbReference>
<dbReference type="Gene3D" id="6.10.250.1780">
    <property type="match status" value="1"/>
</dbReference>